<reference evidence="2 3" key="1">
    <citation type="journal article" date="2024" name="Microbiology">
        <title>Methylomarinum rosea sp. nov., a novel halophilic methanotrophic bacterium from the hypersaline Lake Elton.</title>
        <authorList>
            <person name="Suleimanov R.Z."/>
            <person name="Oshkin I.Y."/>
            <person name="Danilova O.V."/>
            <person name="Suzina N.E."/>
            <person name="Dedysh S.N."/>
        </authorList>
    </citation>
    <scope>NUCLEOTIDE SEQUENCE [LARGE SCALE GENOMIC DNA]</scope>
    <source>
        <strain evidence="2 3">Ch1-1</strain>
    </source>
</reference>
<gene>
    <name evidence="2" type="ORF">Q9L42_008610</name>
</gene>
<protein>
    <submittedName>
        <fullName evidence="2">Uncharacterized protein</fullName>
    </submittedName>
</protein>
<dbReference type="AlphaFoldDB" id="A0AAU7NYT4"/>
<dbReference type="RefSeq" id="WP_349432631.1">
    <property type="nucleotide sequence ID" value="NZ_CP157743.1"/>
</dbReference>
<organism evidence="2 3">
    <name type="scientific">Methylomarinum roseum</name>
    <dbReference type="NCBI Taxonomy" id="3067653"/>
    <lineage>
        <taxon>Bacteria</taxon>
        <taxon>Pseudomonadati</taxon>
        <taxon>Pseudomonadota</taxon>
        <taxon>Gammaproteobacteria</taxon>
        <taxon>Methylococcales</taxon>
        <taxon>Methylococcaceae</taxon>
        <taxon>Methylomarinum</taxon>
    </lineage>
</organism>
<keyword evidence="3" id="KW-1185">Reference proteome</keyword>
<feature type="transmembrane region" description="Helical" evidence="1">
    <location>
        <begin position="83"/>
        <end position="101"/>
    </location>
</feature>
<dbReference type="KEGG" id="mech:Q9L42_008610"/>
<keyword evidence="1" id="KW-0472">Membrane</keyword>
<feature type="transmembrane region" description="Helical" evidence="1">
    <location>
        <begin position="122"/>
        <end position="139"/>
    </location>
</feature>
<keyword evidence="1" id="KW-0812">Transmembrane</keyword>
<proteinExistence type="predicted"/>
<evidence type="ECO:0000313" key="2">
    <source>
        <dbReference type="EMBL" id="XBS22171.1"/>
    </source>
</evidence>
<dbReference type="EMBL" id="CP157743">
    <property type="protein sequence ID" value="XBS22171.1"/>
    <property type="molecule type" value="Genomic_DNA"/>
</dbReference>
<evidence type="ECO:0000313" key="3">
    <source>
        <dbReference type="Proteomes" id="UP001225378"/>
    </source>
</evidence>
<dbReference type="Proteomes" id="UP001225378">
    <property type="component" value="Chromosome"/>
</dbReference>
<name>A0AAU7NYT4_9GAMM</name>
<keyword evidence="1" id="KW-1133">Transmembrane helix</keyword>
<sequence length="165" mass="19183">MYGFIILNLAVAYLMETEHRLMALLTSELPIYLGAAFIIGAALLAWFRKVSCHVWYDLFASGSVLVWLPFWYPDFRDGSPLFFYLPLYFALITALFTLVFIKKREQIEPEMLQFLQWLFDSGRFNPVLIGIFVVVGLFVKQHFLLYPVAMTLFIVRYTLASSLDE</sequence>
<evidence type="ECO:0000256" key="1">
    <source>
        <dbReference type="SAM" id="Phobius"/>
    </source>
</evidence>
<accession>A0AAU7NYT4</accession>
<feature type="transmembrane region" description="Helical" evidence="1">
    <location>
        <begin position="145"/>
        <end position="163"/>
    </location>
</feature>
<feature type="transmembrane region" description="Helical" evidence="1">
    <location>
        <begin position="29"/>
        <end position="47"/>
    </location>
</feature>
<feature type="transmembrane region" description="Helical" evidence="1">
    <location>
        <begin position="54"/>
        <end position="71"/>
    </location>
</feature>